<comment type="catalytic activity">
    <reaction evidence="12 14">
        <text>an alpha-D-Man-(1-&gt;2)-alpha-D-Man-(1-&gt;2)-alpha-D-Man-(1-&gt;3)-[alpha-D-Man-(1-&gt;6)]-beta-D-Man-(1-&gt;4)-beta-D-GlcNAc-(1-&gt;4)-alpha-D-GlcNAc-diphospho-di-trans,poly-cis-dolichol + a di-trans,poly-cis-dolichyl beta-D-mannosyl phosphate = an alpha-D-Man-(1-&gt;2)-alpha-D-Man-(1-&gt;2)-alpha-D-Man-(1-&gt;3)-[alpha-D-Man-(1-&gt;3)-alpha-D-Man-(1-&gt;6)]-beta-D-Man-(1-&gt;4)-beta-D-GlcNAc-(1-&gt;4)-alpha-D-GlcNAc-diphospho-di-trans,poly-cis-dolichol + a di-trans,poly-cis-dolichyl phosphate + H(+)</text>
        <dbReference type="Rhea" id="RHEA:29527"/>
        <dbReference type="Rhea" id="RHEA-COMP:19498"/>
        <dbReference type="Rhea" id="RHEA-COMP:19501"/>
        <dbReference type="Rhea" id="RHEA-COMP:19516"/>
        <dbReference type="Rhea" id="RHEA-COMP:19517"/>
        <dbReference type="ChEBI" id="CHEBI:15378"/>
        <dbReference type="ChEBI" id="CHEBI:57683"/>
        <dbReference type="ChEBI" id="CHEBI:58211"/>
        <dbReference type="ChEBI" id="CHEBI:132515"/>
        <dbReference type="ChEBI" id="CHEBI:132516"/>
        <dbReference type="EC" id="2.4.1.258"/>
    </reaction>
    <physiologicalReaction direction="left-to-right" evidence="12 14">
        <dbReference type="Rhea" id="RHEA:29528"/>
    </physiologicalReaction>
</comment>
<sequence length="379" mass="42983">MQHISLYTKGERDYAKITGSTGPLVYPGAHVYIYRLLYAATNEGKDVRLAQWIFMGVYLGTLGLVLGCYRAAKTPPYILPLLILSKRLHSIFLLRLFNDCFAISFLYLAIYLYQRNQWHLGTLFYTTGLNVKMSLLLPLPAIGVLALQALGAREAITVGMIVGQVSIAYGYPFLHKNTPSYFGRAFEFSRQFLYKWTVNWRFVPESTFLSKPFALTLLALHISLLMLFLSTRWNAPSRRPFPKLLKLIFAPREPLDQDAMARRITPRFIMTTILTATIIGMLCARSLHYQFYAYVAWTTPYLLWRAGLHPVLIYAVWGVQEWAWNVYPSTPASSAVVVGCLGVQVFGVWLGTKGEGEQTAVENERGVEAAVEDRMHEKA</sequence>
<feature type="transmembrane region" description="Helical" evidence="14">
    <location>
        <begin position="331"/>
        <end position="350"/>
    </location>
</feature>
<dbReference type="PANTHER" id="PTHR12646">
    <property type="entry name" value="NOT56 - RELATED"/>
    <property type="match status" value="1"/>
</dbReference>
<evidence type="ECO:0000256" key="3">
    <source>
        <dbReference type="ARBA" id="ARBA00011964"/>
    </source>
</evidence>
<keyword evidence="5 14" id="KW-0328">Glycosyltransferase</keyword>
<protein>
    <recommendedName>
        <fullName evidence="4 14">Dol-P-Man:Man(5)GlcNAc(2)-PP-Dol alpha-1,3-mannosyltransferase</fullName>
        <ecNumber evidence="3 14">2.4.1.258</ecNumber>
    </recommendedName>
    <alternativeName>
        <fullName evidence="14">Dol-P-Man-dependent alpha(1-3)-mannosyltransferase</fullName>
    </alternativeName>
</protein>
<dbReference type="PANTHER" id="PTHR12646:SF0">
    <property type="entry name" value="DOL-P-MAN:MAN(5)GLCNAC(2)-PP-DOL ALPHA-1,3-MANNOSYLTRANSFERASE"/>
    <property type="match status" value="1"/>
</dbReference>
<comment type="caution">
    <text evidence="15">The sequence shown here is derived from an EMBL/GenBank/DDBJ whole genome shotgun (WGS) entry which is preliminary data.</text>
</comment>
<evidence type="ECO:0000256" key="9">
    <source>
        <dbReference type="ARBA" id="ARBA00022989"/>
    </source>
</evidence>
<feature type="transmembrane region" description="Helical" evidence="14">
    <location>
        <begin position="155"/>
        <end position="174"/>
    </location>
</feature>
<dbReference type="EC" id="2.4.1.258" evidence="3 14"/>
<gene>
    <name evidence="15" type="ORF">GQ43DRAFT_436991</name>
</gene>
<dbReference type="InterPro" id="IPR007873">
    <property type="entry name" value="Glycosyltransferase_ALG3"/>
</dbReference>
<dbReference type="OrthoDB" id="20028at2759"/>
<reference evidence="15" key="1">
    <citation type="journal article" date="2020" name="Stud. Mycol.">
        <title>101 Dothideomycetes genomes: a test case for predicting lifestyles and emergence of pathogens.</title>
        <authorList>
            <person name="Haridas S."/>
            <person name="Albert R."/>
            <person name="Binder M."/>
            <person name="Bloem J."/>
            <person name="Labutti K."/>
            <person name="Salamov A."/>
            <person name="Andreopoulos B."/>
            <person name="Baker S."/>
            <person name="Barry K."/>
            <person name="Bills G."/>
            <person name="Bluhm B."/>
            <person name="Cannon C."/>
            <person name="Castanera R."/>
            <person name="Culley D."/>
            <person name="Daum C."/>
            <person name="Ezra D."/>
            <person name="Gonzalez J."/>
            <person name="Henrissat B."/>
            <person name="Kuo A."/>
            <person name="Liang C."/>
            <person name="Lipzen A."/>
            <person name="Lutzoni F."/>
            <person name="Magnuson J."/>
            <person name="Mondo S."/>
            <person name="Nolan M."/>
            <person name="Ohm R."/>
            <person name="Pangilinan J."/>
            <person name="Park H.-J."/>
            <person name="Ramirez L."/>
            <person name="Alfaro M."/>
            <person name="Sun H."/>
            <person name="Tritt A."/>
            <person name="Yoshinaga Y."/>
            <person name="Zwiers L.-H."/>
            <person name="Turgeon B."/>
            <person name="Goodwin S."/>
            <person name="Spatafora J."/>
            <person name="Crous P."/>
            <person name="Grigoriev I."/>
        </authorList>
    </citation>
    <scope>NUCLEOTIDE SEQUENCE</scope>
    <source>
        <strain evidence="15">ATCC 74209</strain>
    </source>
</reference>
<evidence type="ECO:0000256" key="7">
    <source>
        <dbReference type="ARBA" id="ARBA00022692"/>
    </source>
</evidence>
<comment type="function">
    <text evidence="11 14">Dol-P-Man:Man(5)GlcNAc(2)-PP-Dol alpha-1,3-mannosyltransferase that operates in the biosynthetic pathway of dolichol-linked oligosaccharides, the glycan precursors employed in protein asparagine (N)-glycosylation. The assembly of dolichol-linked oligosaccharides begins on the cytosolic side of the endoplasmic reticulum membrane and finishes in its lumen. The sequential addition of sugars to dolichol pyrophosphate produces dolichol-linked oligosaccharides containing fourteen sugars, including two GlcNAcs, nine mannoses and three glucoses. Once assembled, the oligosaccharide is transferred from the lipid to nascent proteins by oligosaccharyltransferases. In the lumen of the endoplasmic reticulum, adds the first dolichyl beta-D-mannosyl phosphate derived mannose in an alpha-1,3 linkage to Man(5)GlcNAc(2)-PP-dolichol to produce Man(6)GlcNAc(2)-PP-dolichol.</text>
</comment>
<accession>A0A9P4JW08</accession>
<comment type="subcellular location">
    <subcellularLocation>
        <location evidence="1 14">Endoplasmic reticulum membrane</location>
        <topology evidence="1 14">Multi-pass membrane protein</topology>
    </subcellularLocation>
</comment>
<evidence type="ECO:0000256" key="1">
    <source>
        <dbReference type="ARBA" id="ARBA00004477"/>
    </source>
</evidence>
<evidence type="ECO:0000256" key="2">
    <source>
        <dbReference type="ARBA" id="ARBA00004922"/>
    </source>
</evidence>
<feature type="transmembrane region" description="Helical" evidence="14">
    <location>
        <begin position="208"/>
        <end position="229"/>
    </location>
</feature>
<keyword evidence="16" id="KW-1185">Reference proteome</keyword>
<evidence type="ECO:0000256" key="11">
    <source>
        <dbReference type="ARBA" id="ARBA00044743"/>
    </source>
</evidence>
<comment type="pathway">
    <text evidence="2 14">Protein modification; protein glycosylation.</text>
</comment>
<dbReference type="GO" id="GO:0005789">
    <property type="term" value="C:endoplasmic reticulum membrane"/>
    <property type="evidence" value="ECO:0007669"/>
    <property type="project" value="UniProtKB-SubCell"/>
</dbReference>
<dbReference type="AlphaFoldDB" id="A0A9P4JW08"/>
<keyword evidence="7 14" id="KW-0812">Transmembrane</keyword>
<dbReference type="GO" id="GO:0052925">
    <property type="term" value="F:dol-P-Man:Man(5)GlcNAc(2)-PP-Dol alpha-1,3-mannosyltransferase activity"/>
    <property type="evidence" value="ECO:0007669"/>
    <property type="project" value="UniProtKB-EC"/>
</dbReference>
<feature type="transmembrane region" description="Helical" evidence="14">
    <location>
        <begin position="301"/>
        <end position="319"/>
    </location>
</feature>
<dbReference type="Pfam" id="PF05208">
    <property type="entry name" value="ALG3"/>
    <property type="match status" value="1"/>
</dbReference>
<keyword evidence="10 14" id="KW-0472">Membrane</keyword>
<evidence type="ECO:0000313" key="15">
    <source>
        <dbReference type="EMBL" id="KAF2205469.1"/>
    </source>
</evidence>
<evidence type="ECO:0000256" key="14">
    <source>
        <dbReference type="RuleBase" id="RU364047"/>
    </source>
</evidence>
<evidence type="ECO:0000256" key="12">
    <source>
        <dbReference type="ARBA" id="ARBA00049506"/>
    </source>
</evidence>
<feature type="transmembrane region" description="Helical" evidence="14">
    <location>
        <begin position="92"/>
        <end position="113"/>
    </location>
</feature>
<evidence type="ECO:0000256" key="8">
    <source>
        <dbReference type="ARBA" id="ARBA00022824"/>
    </source>
</evidence>
<keyword evidence="6 14" id="KW-0808">Transferase</keyword>
<proteinExistence type="inferred from homology"/>
<keyword evidence="9 14" id="KW-1133">Transmembrane helix</keyword>
<organism evidence="15 16">
    <name type="scientific">Delitschia confertaspora ATCC 74209</name>
    <dbReference type="NCBI Taxonomy" id="1513339"/>
    <lineage>
        <taxon>Eukaryota</taxon>
        <taxon>Fungi</taxon>
        <taxon>Dikarya</taxon>
        <taxon>Ascomycota</taxon>
        <taxon>Pezizomycotina</taxon>
        <taxon>Dothideomycetes</taxon>
        <taxon>Pleosporomycetidae</taxon>
        <taxon>Pleosporales</taxon>
        <taxon>Delitschiaceae</taxon>
        <taxon>Delitschia</taxon>
    </lineage>
</organism>
<evidence type="ECO:0000256" key="10">
    <source>
        <dbReference type="ARBA" id="ARBA00023136"/>
    </source>
</evidence>
<keyword evidence="8 14" id="KW-0256">Endoplasmic reticulum</keyword>
<feature type="transmembrane region" description="Helical" evidence="14">
    <location>
        <begin position="268"/>
        <end position="289"/>
    </location>
</feature>
<dbReference type="EMBL" id="ML993855">
    <property type="protein sequence ID" value="KAF2205469.1"/>
    <property type="molecule type" value="Genomic_DNA"/>
</dbReference>
<comment type="similarity">
    <text evidence="13">Belongs to the glycosyltransferase ALG3 family.</text>
</comment>
<evidence type="ECO:0000256" key="13">
    <source>
        <dbReference type="ARBA" id="ARBA00093457"/>
    </source>
</evidence>
<evidence type="ECO:0000256" key="6">
    <source>
        <dbReference type="ARBA" id="ARBA00022679"/>
    </source>
</evidence>
<feature type="non-terminal residue" evidence="15">
    <location>
        <position position="379"/>
    </location>
</feature>
<evidence type="ECO:0000256" key="4">
    <source>
        <dbReference type="ARBA" id="ARBA00015561"/>
    </source>
</evidence>
<evidence type="ECO:0000256" key="5">
    <source>
        <dbReference type="ARBA" id="ARBA00022676"/>
    </source>
</evidence>
<feature type="transmembrane region" description="Helical" evidence="14">
    <location>
        <begin position="52"/>
        <end position="72"/>
    </location>
</feature>
<name>A0A9P4JW08_9PLEO</name>
<evidence type="ECO:0000313" key="16">
    <source>
        <dbReference type="Proteomes" id="UP000799536"/>
    </source>
</evidence>
<dbReference type="Proteomes" id="UP000799536">
    <property type="component" value="Unassembled WGS sequence"/>
</dbReference>